<dbReference type="PANTHER" id="PTHR10795">
    <property type="entry name" value="PROPROTEIN CONVERTASE SUBTILISIN/KEXIN"/>
    <property type="match status" value="1"/>
</dbReference>
<dbReference type="GO" id="GO:0006508">
    <property type="term" value="P:proteolysis"/>
    <property type="evidence" value="ECO:0007669"/>
    <property type="project" value="UniProtKB-KW"/>
</dbReference>
<dbReference type="OrthoDB" id="206201at2759"/>
<dbReference type="AlphaFoldDB" id="A0A3L6Q607"/>
<sequence length="372" mass="39234">MASSSDQAILDPEPNIMTTYTPRLLGLPNGVWRRHWDGGEGGDDGEGLLVGVVDSGIDPAHPSFAYIPHARADPPEDDDDGSGARPPFAAGVPAASGPCFRLIVTARYFAGGAAAMLPLDPSRDLSLFDAERHGRLAVYKAVYPAGGTMADLVAAIDQATQDKVDVLVLSVGPDERPTSKVTFLSMLDVALLSARRAGVFVAQAAGNRGPAESSVVSYSPWVTTVAASTTGRRYTSRLVSATVATYWDSACQSRRGSLFAAPTLQYRLVAAKDAAAPDAASMERAEECQDTEALRWRAGVLRGSIVVCSLPRGFYKGTSTVTAILDVAEALGFAGFVLVASEQYGDFLAQPLPFRVPGVMVPRVADAQVCKR</sequence>
<dbReference type="SUPFAM" id="SSF52743">
    <property type="entry name" value="Subtilisin-like"/>
    <property type="match status" value="1"/>
</dbReference>
<dbReference type="Proteomes" id="UP000275267">
    <property type="component" value="Unassembled WGS sequence"/>
</dbReference>
<protein>
    <submittedName>
        <fullName evidence="7">Subtilisin-like protease SBT2.4</fullName>
    </submittedName>
</protein>
<name>A0A3L6Q607_PANMI</name>
<dbReference type="InterPro" id="IPR000209">
    <property type="entry name" value="Peptidase_S8/S53_dom"/>
</dbReference>
<dbReference type="Pfam" id="PF00082">
    <property type="entry name" value="Peptidase_S8"/>
    <property type="match status" value="1"/>
</dbReference>
<evidence type="ECO:0000259" key="6">
    <source>
        <dbReference type="Pfam" id="PF00082"/>
    </source>
</evidence>
<evidence type="ECO:0000256" key="2">
    <source>
        <dbReference type="ARBA" id="ARBA00022729"/>
    </source>
</evidence>
<feature type="region of interest" description="Disordered" evidence="5">
    <location>
        <begin position="64"/>
        <end position="88"/>
    </location>
</feature>
<dbReference type="InterPro" id="IPR036852">
    <property type="entry name" value="Peptidase_S8/S53_dom_sf"/>
</dbReference>
<comment type="similarity">
    <text evidence="1 4">Belongs to the peptidase S8 family.</text>
</comment>
<feature type="domain" description="Peptidase S8/S53" evidence="6">
    <location>
        <begin position="137"/>
        <end position="239"/>
    </location>
</feature>
<dbReference type="PROSITE" id="PS51892">
    <property type="entry name" value="SUBTILASE"/>
    <property type="match status" value="1"/>
</dbReference>
<dbReference type="InterPro" id="IPR023827">
    <property type="entry name" value="Peptidase_S8_Asp-AS"/>
</dbReference>
<proteinExistence type="inferred from homology"/>
<keyword evidence="8" id="KW-1185">Reference proteome</keyword>
<organism evidence="7 8">
    <name type="scientific">Panicum miliaceum</name>
    <name type="common">Proso millet</name>
    <name type="synonym">Broomcorn millet</name>
    <dbReference type="NCBI Taxonomy" id="4540"/>
    <lineage>
        <taxon>Eukaryota</taxon>
        <taxon>Viridiplantae</taxon>
        <taxon>Streptophyta</taxon>
        <taxon>Embryophyta</taxon>
        <taxon>Tracheophyta</taxon>
        <taxon>Spermatophyta</taxon>
        <taxon>Magnoliopsida</taxon>
        <taxon>Liliopsida</taxon>
        <taxon>Poales</taxon>
        <taxon>Poaceae</taxon>
        <taxon>PACMAD clade</taxon>
        <taxon>Panicoideae</taxon>
        <taxon>Panicodae</taxon>
        <taxon>Paniceae</taxon>
        <taxon>Panicinae</taxon>
        <taxon>Panicum</taxon>
        <taxon>Panicum sect. Panicum</taxon>
    </lineage>
</organism>
<evidence type="ECO:0000256" key="5">
    <source>
        <dbReference type="SAM" id="MobiDB-lite"/>
    </source>
</evidence>
<dbReference type="Gene3D" id="3.50.30.30">
    <property type="match status" value="1"/>
</dbReference>
<comment type="caution">
    <text evidence="7">The sequence shown here is derived from an EMBL/GenBank/DDBJ whole genome shotgun (WGS) entry which is preliminary data.</text>
</comment>
<keyword evidence="3" id="KW-0378">Hydrolase</keyword>
<comment type="caution">
    <text evidence="4">Lacks conserved residue(s) required for the propagation of feature annotation.</text>
</comment>
<keyword evidence="2" id="KW-0732">Signal</keyword>
<dbReference type="EMBL" id="PQIB02000013">
    <property type="protein sequence ID" value="RLM74012.1"/>
    <property type="molecule type" value="Genomic_DNA"/>
</dbReference>
<evidence type="ECO:0000313" key="7">
    <source>
        <dbReference type="EMBL" id="RLM74012.1"/>
    </source>
</evidence>
<evidence type="ECO:0000313" key="8">
    <source>
        <dbReference type="Proteomes" id="UP000275267"/>
    </source>
</evidence>
<dbReference type="InterPro" id="IPR045051">
    <property type="entry name" value="SBT"/>
</dbReference>
<dbReference type="Gene3D" id="3.40.50.200">
    <property type="entry name" value="Peptidase S8/S53 domain"/>
    <property type="match status" value="1"/>
</dbReference>
<accession>A0A3L6Q607</accession>
<evidence type="ECO:0000256" key="3">
    <source>
        <dbReference type="ARBA" id="ARBA00022801"/>
    </source>
</evidence>
<dbReference type="STRING" id="4540.A0A3L6Q607"/>
<reference evidence="8" key="1">
    <citation type="journal article" date="2019" name="Nat. Commun.">
        <title>The genome of broomcorn millet.</title>
        <authorList>
            <person name="Zou C."/>
            <person name="Miki D."/>
            <person name="Li D."/>
            <person name="Tang Q."/>
            <person name="Xiao L."/>
            <person name="Rajput S."/>
            <person name="Deng P."/>
            <person name="Jia W."/>
            <person name="Huang R."/>
            <person name="Zhang M."/>
            <person name="Sun Y."/>
            <person name="Hu J."/>
            <person name="Fu X."/>
            <person name="Schnable P.S."/>
            <person name="Li F."/>
            <person name="Zhang H."/>
            <person name="Feng B."/>
            <person name="Zhu X."/>
            <person name="Liu R."/>
            <person name="Schnable J.C."/>
            <person name="Zhu J.-K."/>
            <person name="Zhang H."/>
        </authorList>
    </citation>
    <scope>NUCLEOTIDE SEQUENCE [LARGE SCALE GENOMIC DNA]</scope>
</reference>
<evidence type="ECO:0000256" key="4">
    <source>
        <dbReference type="PROSITE-ProRule" id="PRU01240"/>
    </source>
</evidence>
<evidence type="ECO:0000256" key="1">
    <source>
        <dbReference type="ARBA" id="ARBA00011073"/>
    </source>
</evidence>
<dbReference type="PROSITE" id="PS00136">
    <property type="entry name" value="SUBTILASE_ASP"/>
    <property type="match status" value="1"/>
</dbReference>
<gene>
    <name evidence="7" type="ORF">C2845_PM15G02760</name>
</gene>
<dbReference type="GO" id="GO:0004252">
    <property type="term" value="F:serine-type endopeptidase activity"/>
    <property type="evidence" value="ECO:0007669"/>
    <property type="project" value="InterPro"/>
</dbReference>